<organism evidence="1 2">
    <name type="scientific">Sclerotinia borealis (strain F-4128)</name>
    <dbReference type="NCBI Taxonomy" id="1432307"/>
    <lineage>
        <taxon>Eukaryota</taxon>
        <taxon>Fungi</taxon>
        <taxon>Dikarya</taxon>
        <taxon>Ascomycota</taxon>
        <taxon>Pezizomycotina</taxon>
        <taxon>Leotiomycetes</taxon>
        <taxon>Helotiales</taxon>
        <taxon>Sclerotiniaceae</taxon>
        <taxon>Sclerotinia</taxon>
    </lineage>
</organism>
<sequence length="165" mass="19346">MALNGSSQDIKTMKSRLLIMQTAVMAAVYTFSEDDVFDRCLKHLAKLECLEERFRYRTEDVTSDQETVHQSQILKAEFITTKKLVQKAEKELIAYVFTIDQLQERAKKWKTCKMEEALRLHVQKVYEDVRRLMPKLKLLHTMCLEMDIADEVQIVAKDKNEIAMV</sequence>
<proteinExistence type="predicted"/>
<dbReference type="Proteomes" id="UP000019487">
    <property type="component" value="Unassembled WGS sequence"/>
</dbReference>
<evidence type="ECO:0000313" key="2">
    <source>
        <dbReference type="Proteomes" id="UP000019487"/>
    </source>
</evidence>
<comment type="caution">
    <text evidence="1">The sequence shown here is derived from an EMBL/GenBank/DDBJ whole genome shotgun (WGS) entry which is preliminary data.</text>
</comment>
<protein>
    <submittedName>
        <fullName evidence="1">Uncharacterized protein</fullName>
    </submittedName>
</protein>
<gene>
    <name evidence="1" type="ORF">SBOR_8896</name>
</gene>
<accession>W9C1L4</accession>
<dbReference type="HOGENOM" id="CLU_1611750_0_0_1"/>
<dbReference type="AlphaFoldDB" id="W9C1L4"/>
<keyword evidence="2" id="KW-1185">Reference proteome</keyword>
<dbReference type="EMBL" id="AYSA01000583">
    <property type="protein sequence ID" value="ESZ90702.1"/>
    <property type="molecule type" value="Genomic_DNA"/>
</dbReference>
<name>W9C1L4_SCLBF</name>
<evidence type="ECO:0000313" key="1">
    <source>
        <dbReference type="EMBL" id="ESZ90702.1"/>
    </source>
</evidence>
<reference evidence="1 2" key="1">
    <citation type="journal article" date="2014" name="Genome Announc.">
        <title>Draft genome sequence of Sclerotinia borealis, a psychrophilic plant pathogenic fungus.</title>
        <authorList>
            <person name="Mardanov A.V."/>
            <person name="Beletsky A.V."/>
            <person name="Kadnikov V.V."/>
            <person name="Ignatov A.N."/>
            <person name="Ravin N.V."/>
        </authorList>
    </citation>
    <scope>NUCLEOTIDE SEQUENCE [LARGE SCALE GENOMIC DNA]</scope>
    <source>
        <strain evidence="2">F-4157</strain>
    </source>
</reference>